<dbReference type="GeneID" id="80545077"/>
<keyword evidence="2" id="KW-1185">Reference proteome</keyword>
<evidence type="ECO:0000313" key="1">
    <source>
        <dbReference type="EMBL" id="UVF62522.1"/>
    </source>
</evidence>
<dbReference type="EMBL" id="ON649702">
    <property type="protein sequence ID" value="UVF62522.1"/>
    <property type="molecule type" value="Genomic_DNA"/>
</dbReference>
<reference evidence="1 2" key="1">
    <citation type="submission" date="2022-05" db="EMBL/GenBank/DDBJ databases">
        <title>Diverse viruses of marine archaea discovered using metagenomics.</title>
        <authorList>
            <person name="Zhou Y."/>
        </authorList>
    </citation>
    <scope>NUCLEOTIDE SEQUENCE [LARGE SCALE GENOMIC DNA]</scope>
    <source>
        <strain evidence="1">YSH_150918</strain>
    </source>
</reference>
<dbReference type="RefSeq" id="YP_010806116.1">
    <property type="nucleotide sequence ID" value="NC_077214.1"/>
</dbReference>
<name>A0A976UAX5_9CAUD</name>
<dbReference type="Proteomes" id="UP001157002">
    <property type="component" value="Segment"/>
</dbReference>
<organism evidence="1 2">
    <name type="scientific">Poseidoniales virus YSH_150918</name>
    <dbReference type="NCBI Taxonomy" id="3071324"/>
    <lineage>
        <taxon>Viruses</taxon>
        <taxon>Duplodnaviria</taxon>
        <taxon>Heunggongvirae</taxon>
        <taxon>Uroviricota</taxon>
        <taxon>Caudoviricetes</taxon>
        <taxon>Magrovirales</taxon>
        <taxon>Aoguangviridae</taxon>
        <taxon>Aobingvirus</taxon>
        <taxon>Aobingvirus yangshanense</taxon>
    </lineage>
</organism>
<dbReference type="KEGG" id="vg:80545077"/>
<protein>
    <submittedName>
        <fullName evidence="1">Uncharacterized protein</fullName>
    </submittedName>
</protein>
<evidence type="ECO:0000313" key="2">
    <source>
        <dbReference type="Proteomes" id="UP001157002"/>
    </source>
</evidence>
<sequence length="135" mass="15661">MSSVKRIKYIKKNSGDIVRISSLSDKQLGIAISLAYKNLRTLRCQLFCLHDVLYDRRKKENHNAKRTNTDLKIIENLGLKTRAFGKLANDDSFVSKCNAYLEEMDRNREKSKIALKLLEEGNIDKTMELLRQLSR</sequence>
<proteinExistence type="predicted"/>
<accession>A0A976UAX5</accession>